<dbReference type="AlphaFoldDB" id="A0A0D0K0Y5"/>
<reference evidence="1 2" key="1">
    <citation type="submission" date="2014-12" db="EMBL/GenBank/DDBJ databases">
        <title>16Stimator: statistical estimation of ribosomal gene copy numbers from draft genome assemblies.</title>
        <authorList>
            <person name="Perisin M.A."/>
            <person name="Vetter M."/>
            <person name="Gilbert J.A."/>
            <person name="Bergelson J."/>
        </authorList>
    </citation>
    <scope>NUCLEOTIDE SEQUENCE [LARGE SCALE GENOMIC DNA]</scope>
    <source>
        <strain evidence="1 2">MEJ076</strain>
    </source>
</reference>
<dbReference type="EMBL" id="JXQV01000012">
    <property type="protein sequence ID" value="KIQ01826.1"/>
    <property type="molecule type" value="Genomic_DNA"/>
</dbReference>
<dbReference type="OrthoDB" id="572713at2"/>
<comment type="caution">
    <text evidence="1">The sequence shown here is derived from an EMBL/GenBank/DDBJ whole genome shotgun (WGS) entry which is preliminary data.</text>
</comment>
<proteinExistence type="predicted"/>
<dbReference type="Proteomes" id="UP000035017">
    <property type="component" value="Unassembled WGS sequence"/>
</dbReference>
<accession>A0A0D0K0Y5</accession>
<organism evidence="1 2">
    <name type="scientific">Agrobacterium tumefaciens</name>
    <dbReference type="NCBI Taxonomy" id="358"/>
    <lineage>
        <taxon>Bacteria</taxon>
        <taxon>Pseudomonadati</taxon>
        <taxon>Pseudomonadota</taxon>
        <taxon>Alphaproteobacteria</taxon>
        <taxon>Hyphomicrobiales</taxon>
        <taxon>Rhizobiaceae</taxon>
        <taxon>Rhizobium/Agrobacterium group</taxon>
        <taxon>Agrobacterium</taxon>
        <taxon>Agrobacterium tumefaciens complex</taxon>
    </lineage>
</organism>
<gene>
    <name evidence="1" type="ORF">RU07_13810</name>
</gene>
<dbReference type="InterPro" id="IPR053860">
    <property type="entry name" value="DUF6932"/>
</dbReference>
<evidence type="ECO:0000313" key="2">
    <source>
        <dbReference type="Proteomes" id="UP000035017"/>
    </source>
</evidence>
<protein>
    <submittedName>
        <fullName evidence="1">Uncharacterized protein</fullName>
    </submittedName>
</protein>
<dbReference type="Pfam" id="PF22014">
    <property type="entry name" value="DUF6932"/>
    <property type="match status" value="1"/>
</dbReference>
<evidence type="ECO:0000313" key="1">
    <source>
        <dbReference type="EMBL" id="KIQ01826.1"/>
    </source>
</evidence>
<name>A0A0D0K0Y5_AGRTU</name>
<sequence>MKLNFGGVTGRLPKGIHSLSWTEAETLLAYNDRRKELMAGLLEACRALRDAGATKVYVDGSFASKKANPGDWDACFETKGIDSKKLDKVFLDHSNERAAQKAKYLGEMFFAEHAATLLGEPYLSFFQHTKDGKSKGIVLIDLGTLP</sequence>